<dbReference type="EMBL" id="OR591532">
    <property type="protein sequence ID" value="WNV46834.1"/>
    <property type="molecule type" value="Genomic_DNA"/>
</dbReference>
<evidence type="ECO:0000313" key="2">
    <source>
        <dbReference type="Proteomes" id="UP001301544"/>
    </source>
</evidence>
<accession>A0AA96T0Y5</accession>
<keyword evidence="2" id="KW-1185">Reference proteome</keyword>
<proteinExistence type="predicted"/>
<organism evidence="1 2">
    <name type="scientific">Klebsiella phage KL01</name>
    <dbReference type="NCBI Taxonomy" id="3077152"/>
    <lineage>
        <taxon>Viruses</taxon>
        <taxon>Duplodnaviria</taxon>
        <taxon>Heunggongvirae</taxon>
        <taxon>Uroviricota</taxon>
        <taxon>Caudoviricetes</taxon>
        <taxon>Autographivirales</taxon>
        <taxon>Autographivirales incertae sedis</taxon>
        <taxon>Reminisvirus</taxon>
        <taxon>Reminisvirus KL01</taxon>
    </lineage>
</organism>
<evidence type="ECO:0000313" key="1">
    <source>
        <dbReference type="EMBL" id="WNV46834.1"/>
    </source>
</evidence>
<protein>
    <submittedName>
        <fullName evidence="1">Uncharacterized protein</fullName>
    </submittedName>
</protein>
<dbReference type="Proteomes" id="UP001301544">
    <property type="component" value="Segment"/>
</dbReference>
<name>A0AA96T0Y5_9CAUD</name>
<reference evidence="1 2" key="1">
    <citation type="submission" date="2023-09" db="EMBL/GenBank/DDBJ databases">
        <title>A novel Klebsiella quasipneumoniae phage indicates co-existence of ecological risk and microbial resource in karst system.</title>
        <authorList>
            <person name="Liu Y."/>
        </authorList>
    </citation>
    <scope>NUCLEOTIDE SEQUENCE [LARGE SCALE GENOMIC DNA]</scope>
</reference>
<sequence length="56" mass="6372">METKIYRGVFGYLYKVVNGMVRVSIDKGVSWEISNYGSDLDFFADGIAKGYLKEIK</sequence>